<dbReference type="PANTHER" id="PTHR10621">
    <property type="entry name" value="UV EXCISION REPAIR PROTEIN RAD23"/>
    <property type="match status" value="1"/>
</dbReference>
<protein>
    <submittedName>
        <fullName evidence="4">RAD23A protein</fullName>
    </submittedName>
</protein>
<dbReference type="Pfam" id="PF00627">
    <property type="entry name" value="UBA"/>
    <property type="match status" value="1"/>
</dbReference>
<keyword evidence="5" id="KW-1185">Reference proteome</keyword>
<dbReference type="EMBL" id="CAJNDS010000435">
    <property type="protein sequence ID" value="CAE7205902.1"/>
    <property type="molecule type" value="Genomic_DNA"/>
</dbReference>
<dbReference type="SMART" id="SM00165">
    <property type="entry name" value="UBA"/>
    <property type="match status" value="1"/>
</dbReference>
<dbReference type="AlphaFoldDB" id="A0A812JGH2"/>
<dbReference type="Gene3D" id="3.10.20.90">
    <property type="entry name" value="Phosphatidylinositol 3-kinase Catalytic Subunit, Chain A, domain 1"/>
    <property type="match status" value="1"/>
</dbReference>
<dbReference type="GO" id="GO:0005829">
    <property type="term" value="C:cytosol"/>
    <property type="evidence" value="ECO:0007669"/>
    <property type="project" value="TreeGrafter"/>
</dbReference>
<dbReference type="PROSITE" id="PS50053">
    <property type="entry name" value="UBIQUITIN_2"/>
    <property type="match status" value="1"/>
</dbReference>
<dbReference type="Gene3D" id="1.10.8.10">
    <property type="entry name" value="DNA helicase RuvA subunit, C-terminal domain"/>
    <property type="match status" value="1"/>
</dbReference>
<organism evidence="4 5">
    <name type="scientific">Symbiodinium natans</name>
    <dbReference type="NCBI Taxonomy" id="878477"/>
    <lineage>
        <taxon>Eukaryota</taxon>
        <taxon>Sar</taxon>
        <taxon>Alveolata</taxon>
        <taxon>Dinophyceae</taxon>
        <taxon>Suessiales</taxon>
        <taxon>Symbiodiniaceae</taxon>
        <taxon>Symbiodinium</taxon>
    </lineage>
</organism>
<sequence length="147" mass="15450">MAPLELQIRIGASEPFPIEIEEDETVEALAVLLISLKPEVGEEDLPRLVHKGKVLKHDEVLKELGIHTGDIVVAVPPASQKAAEASPPPAPVTPAPAPAAGGSADESMITQLCGMGFERSKVQEALAAAFNNPDRAVEYLFNGRGPG</sequence>
<proteinExistence type="predicted"/>
<gene>
    <name evidence="4" type="primary">RAD23A</name>
    <name evidence="4" type="ORF">SNAT2548_LOCUS6530</name>
</gene>
<dbReference type="InterPro" id="IPR009060">
    <property type="entry name" value="UBA-like_sf"/>
</dbReference>
<name>A0A812JGH2_9DINO</name>
<evidence type="ECO:0000313" key="5">
    <source>
        <dbReference type="Proteomes" id="UP000604046"/>
    </source>
</evidence>
<dbReference type="InterPro" id="IPR029071">
    <property type="entry name" value="Ubiquitin-like_domsf"/>
</dbReference>
<dbReference type="GO" id="GO:0005654">
    <property type="term" value="C:nucleoplasm"/>
    <property type="evidence" value="ECO:0007669"/>
    <property type="project" value="TreeGrafter"/>
</dbReference>
<feature type="compositionally biased region" description="Pro residues" evidence="1">
    <location>
        <begin position="86"/>
        <end position="97"/>
    </location>
</feature>
<dbReference type="PANTHER" id="PTHR10621:SF0">
    <property type="entry name" value="UV EXCISION REPAIR PROTEIN RAD23"/>
    <property type="match status" value="1"/>
</dbReference>
<accession>A0A812JGH2</accession>
<dbReference type="CDD" id="cd14280">
    <property type="entry name" value="UBA1_Rad23_like"/>
    <property type="match status" value="1"/>
</dbReference>
<comment type="caution">
    <text evidence="4">The sequence shown here is derived from an EMBL/GenBank/DDBJ whole genome shotgun (WGS) entry which is preliminary data.</text>
</comment>
<dbReference type="InterPro" id="IPR000626">
    <property type="entry name" value="Ubiquitin-like_dom"/>
</dbReference>
<feature type="domain" description="Ubiquitin-like" evidence="3">
    <location>
        <begin position="4"/>
        <end position="75"/>
    </location>
</feature>
<dbReference type="CDD" id="cd17039">
    <property type="entry name" value="Ubl_ubiquitin_like"/>
    <property type="match status" value="1"/>
</dbReference>
<dbReference type="OrthoDB" id="419317at2759"/>
<feature type="domain" description="UBA" evidence="2">
    <location>
        <begin position="103"/>
        <end position="143"/>
    </location>
</feature>
<dbReference type="GO" id="GO:0043130">
    <property type="term" value="F:ubiquitin binding"/>
    <property type="evidence" value="ECO:0007669"/>
    <property type="project" value="TreeGrafter"/>
</dbReference>
<dbReference type="FunFam" id="1.10.8.10:FF:000003">
    <property type="entry name" value="UV excision repair protein RAD23 homolog"/>
    <property type="match status" value="1"/>
</dbReference>
<dbReference type="GO" id="GO:0043161">
    <property type="term" value="P:proteasome-mediated ubiquitin-dependent protein catabolic process"/>
    <property type="evidence" value="ECO:0007669"/>
    <property type="project" value="TreeGrafter"/>
</dbReference>
<evidence type="ECO:0000259" key="3">
    <source>
        <dbReference type="PROSITE" id="PS50053"/>
    </source>
</evidence>
<reference evidence="4" key="1">
    <citation type="submission" date="2021-02" db="EMBL/GenBank/DDBJ databases">
        <authorList>
            <person name="Dougan E. K."/>
            <person name="Rhodes N."/>
            <person name="Thang M."/>
            <person name="Chan C."/>
        </authorList>
    </citation>
    <scope>NUCLEOTIDE SEQUENCE</scope>
</reference>
<feature type="region of interest" description="Disordered" evidence="1">
    <location>
        <begin position="78"/>
        <end position="104"/>
    </location>
</feature>
<dbReference type="Pfam" id="PF00240">
    <property type="entry name" value="ubiquitin"/>
    <property type="match status" value="1"/>
</dbReference>
<dbReference type="Proteomes" id="UP000604046">
    <property type="component" value="Unassembled WGS sequence"/>
</dbReference>
<dbReference type="PROSITE" id="PS50030">
    <property type="entry name" value="UBA"/>
    <property type="match status" value="1"/>
</dbReference>
<dbReference type="GO" id="GO:0031593">
    <property type="term" value="F:polyubiquitin modification-dependent protein binding"/>
    <property type="evidence" value="ECO:0007669"/>
    <property type="project" value="TreeGrafter"/>
</dbReference>
<evidence type="ECO:0000259" key="2">
    <source>
        <dbReference type="PROSITE" id="PS50030"/>
    </source>
</evidence>
<dbReference type="SUPFAM" id="SSF46934">
    <property type="entry name" value="UBA-like"/>
    <property type="match status" value="1"/>
</dbReference>
<dbReference type="GO" id="GO:0070628">
    <property type="term" value="F:proteasome binding"/>
    <property type="evidence" value="ECO:0007669"/>
    <property type="project" value="TreeGrafter"/>
</dbReference>
<dbReference type="SUPFAM" id="SSF54236">
    <property type="entry name" value="Ubiquitin-like"/>
    <property type="match status" value="1"/>
</dbReference>
<evidence type="ECO:0000313" key="4">
    <source>
        <dbReference type="EMBL" id="CAE7205902.1"/>
    </source>
</evidence>
<dbReference type="InterPro" id="IPR015940">
    <property type="entry name" value="UBA"/>
</dbReference>
<evidence type="ECO:0000256" key="1">
    <source>
        <dbReference type="SAM" id="MobiDB-lite"/>
    </source>
</evidence>